<proteinExistence type="predicted"/>
<reference evidence="1" key="1">
    <citation type="journal article" date="2014" name="Int. J. Syst. Evol. Microbiol.">
        <title>Complete genome sequence of Corynebacterium casei LMG S-19264T (=DSM 44701T), isolated from a smear-ripened cheese.</title>
        <authorList>
            <consortium name="US DOE Joint Genome Institute (JGI-PGF)"/>
            <person name="Walter F."/>
            <person name="Albersmeier A."/>
            <person name="Kalinowski J."/>
            <person name="Ruckert C."/>
        </authorList>
    </citation>
    <scope>NUCLEOTIDE SEQUENCE</scope>
    <source>
        <strain evidence="1">KCTC 42590</strain>
    </source>
</reference>
<evidence type="ECO:0000313" key="2">
    <source>
        <dbReference type="Proteomes" id="UP000630923"/>
    </source>
</evidence>
<comment type="caution">
    <text evidence="1">The sequence shown here is derived from an EMBL/GenBank/DDBJ whole genome shotgun (WGS) entry which is preliminary data.</text>
</comment>
<reference evidence="1" key="2">
    <citation type="submission" date="2020-09" db="EMBL/GenBank/DDBJ databases">
        <authorList>
            <person name="Sun Q."/>
            <person name="Kim S."/>
        </authorList>
    </citation>
    <scope>NUCLEOTIDE SEQUENCE</scope>
    <source>
        <strain evidence="1">KCTC 42590</strain>
    </source>
</reference>
<dbReference type="Proteomes" id="UP000630923">
    <property type="component" value="Unassembled WGS sequence"/>
</dbReference>
<keyword evidence="2" id="KW-1185">Reference proteome</keyword>
<dbReference type="AlphaFoldDB" id="A0A919APK5"/>
<dbReference type="EMBL" id="BNCI01000001">
    <property type="protein sequence ID" value="GHF18002.1"/>
    <property type="molecule type" value="Genomic_DNA"/>
</dbReference>
<protein>
    <submittedName>
        <fullName evidence="1">Uncharacterized protein</fullName>
    </submittedName>
</protein>
<sequence>MRFLMVVNAQVFGSWDGGKHCFPQAVHIPCNDSHEKNTKGAKTSMQFRNVGILSLYKRTASFGNRLTITLWE</sequence>
<organism evidence="1 2">
    <name type="scientific">Kordiimonas sediminis</name>
    <dbReference type="NCBI Taxonomy" id="1735581"/>
    <lineage>
        <taxon>Bacteria</taxon>
        <taxon>Pseudomonadati</taxon>
        <taxon>Pseudomonadota</taxon>
        <taxon>Alphaproteobacteria</taxon>
        <taxon>Kordiimonadales</taxon>
        <taxon>Kordiimonadaceae</taxon>
        <taxon>Kordiimonas</taxon>
    </lineage>
</organism>
<evidence type="ECO:0000313" key="1">
    <source>
        <dbReference type="EMBL" id="GHF18002.1"/>
    </source>
</evidence>
<name>A0A919APK5_9PROT</name>
<accession>A0A919APK5</accession>
<gene>
    <name evidence="1" type="ORF">GCM10017044_10630</name>
</gene>